<keyword evidence="1" id="KW-0238">DNA-binding</keyword>
<sequence length="111" mass="12938">INAALAAINLLKRGEKVNYTYIAAEYGVARLTLLKRHRGVQRLNTERIIKYRNLNISQESALVEYIKALYKRGLPSTRQMVRNFALEIAKKEVGKCWVDRFIGRYKDRLIL</sequence>
<name>A0A6G1JJD9_9PLEO</name>
<dbReference type="AlphaFoldDB" id="A0A6G1JJD9"/>
<gene>
    <name evidence="3" type="ORF">K458DRAFT_459503</name>
</gene>
<dbReference type="OrthoDB" id="3942738at2759"/>
<dbReference type="Pfam" id="PF03221">
    <property type="entry name" value="HTH_Tnp_Tc5"/>
    <property type="match status" value="1"/>
</dbReference>
<accession>A0A6G1JJD9</accession>
<reference evidence="3" key="1">
    <citation type="journal article" date="2020" name="Stud. Mycol.">
        <title>101 Dothideomycetes genomes: a test case for predicting lifestyles and emergence of pathogens.</title>
        <authorList>
            <person name="Haridas S."/>
            <person name="Albert R."/>
            <person name="Binder M."/>
            <person name="Bloem J."/>
            <person name="Labutti K."/>
            <person name="Salamov A."/>
            <person name="Andreopoulos B."/>
            <person name="Baker S."/>
            <person name="Barry K."/>
            <person name="Bills G."/>
            <person name="Bluhm B."/>
            <person name="Cannon C."/>
            <person name="Castanera R."/>
            <person name="Culley D."/>
            <person name="Daum C."/>
            <person name="Ezra D."/>
            <person name="Gonzalez J."/>
            <person name="Henrissat B."/>
            <person name="Kuo A."/>
            <person name="Liang C."/>
            <person name="Lipzen A."/>
            <person name="Lutzoni F."/>
            <person name="Magnuson J."/>
            <person name="Mondo S."/>
            <person name="Nolan M."/>
            <person name="Ohm R."/>
            <person name="Pangilinan J."/>
            <person name="Park H.-J."/>
            <person name="Ramirez L."/>
            <person name="Alfaro M."/>
            <person name="Sun H."/>
            <person name="Tritt A."/>
            <person name="Yoshinaga Y."/>
            <person name="Zwiers L.-H."/>
            <person name="Turgeon B."/>
            <person name="Goodwin S."/>
            <person name="Spatafora J."/>
            <person name="Crous P."/>
            <person name="Grigoriev I."/>
        </authorList>
    </citation>
    <scope>NUCLEOTIDE SEQUENCE</scope>
    <source>
        <strain evidence="3">CBS 122367</strain>
    </source>
</reference>
<proteinExistence type="predicted"/>
<feature type="domain" description="HTH CENPB-type" evidence="2">
    <location>
        <begin position="46"/>
        <end position="111"/>
    </location>
</feature>
<dbReference type="PROSITE" id="PS51253">
    <property type="entry name" value="HTH_CENPB"/>
    <property type="match status" value="1"/>
</dbReference>
<dbReference type="InterPro" id="IPR006600">
    <property type="entry name" value="HTH_CenpB_DNA-bd_dom"/>
</dbReference>
<keyword evidence="4" id="KW-1185">Reference proteome</keyword>
<evidence type="ECO:0000313" key="3">
    <source>
        <dbReference type="EMBL" id="KAF2690340.1"/>
    </source>
</evidence>
<protein>
    <recommendedName>
        <fullName evidence="2">HTH CENPB-type domain-containing protein</fullName>
    </recommendedName>
</protein>
<dbReference type="Proteomes" id="UP000799291">
    <property type="component" value="Unassembled WGS sequence"/>
</dbReference>
<evidence type="ECO:0000259" key="2">
    <source>
        <dbReference type="PROSITE" id="PS51253"/>
    </source>
</evidence>
<organism evidence="3 4">
    <name type="scientific">Lentithecium fluviatile CBS 122367</name>
    <dbReference type="NCBI Taxonomy" id="1168545"/>
    <lineage>
        <taxon>Eukaryota</taxon>
        <taxon>Fungi</taxon>
        <taxon>Dikarya</taxon>
        <taxon>Ascomycota</taxon>
        <taxon>Pezizomycotina</taxon>
        <taxon>Dothideomycetes</taxon>
        <taxon>Pleosporomycetidae</taxon>
        <taxon>Pleosporales</taxon>
        <taxon>Massarineae</taxon>
        <taxon>Lentitheciaceae</taxon>
        <taxon>Lentithecium</taxon>
    </lineage>
</organism>
<evidence type="ECO:0000313" key="4">
    <source>
        <dbReference type="Proteomes" id="UP000799291"/>
    </source>
</evidence>
<feature type="non-terminal residue" evidence="3">
    <location>
        <position position="1"/>
    </location>
</feature>
<dbReference type="EMBL" id="MU005571">
    <property type="protein sequence ID" value="KAF2690340.1"/>
    <property type="molecule type" value="Genomic_DNA"/>
</dbReference>
<dbReference type="GO" id="GO:0003677">
    <property type="term" value="F:DNA binding"/>
    <property type="evidence" value="ECO:0007669"/>
    <property type="project" value="UniProtKB-KW"/>
</dbReference>
<evidence type="ECO:0000256" key="1">
    <source>
        <dbReference type="ARBA" id="ARBA00023125"/>
    </source>
</evidence>